<evidence type="ECO:0000256" key="1">
    <source>
        <dbReference type="ARBA" id="ARBA00005005"/>
    </source>
</evidence>
<sequence>MFCNRRLKGCVEKLISHKEQLHVQNWVYLNKQWKSSVAGDDYQYLQRSKVPTFHFQPSLPRLPIPALEKTCERYLAAQQALLPESSFEKTKKIVTEFEKNEGKKLHEKLINKDKQNKHTSYITKPWFDMYLRDRIPLPINYNPSIAFVNNPEKHYNDQVLRASNMLISSLRFMKSLRAEILDPEVYHLNPKKSDTELFKTITRLLPSSVSWYGAYLFKAFPLDMSQYNSLFNASRIPEIGKDRLYQDVNTKHVLVMRNGHFYIFDVIDKNGNIVPPTDILACMKYIAADTTPPAQHPVGVLTTSNRDVWAKNRKKLEAIGNSDVLKAIDSSVFNISLDSVAINEDRDLLVHHILHADGHNRWFDKSFSLLFTQDGYAAVNFEHSWGDGVAVLRYFNDIFNDSSKNPRLHPDSQPSNIDPSKCVRRLDFKLDSEAENIIKEANAEYEKFYKSLNVDIMEFLTFGRNLCKKHKISPDSVMQLGFQLAYYKQNGSYAATYESCSTAAFKHGRTETIRPCTLATKAFCEAVTRRSKPSNAEMRELINNCSKVHGELTKEAAMGQGFDRHLFGLRLMAQEEGMKPQIFEDPAYATINHNVLSTSTLFSNAVYAGAFGPVVKDGYGVGYSIFDERLGAIVTTYPPNRNGADFGKCLRSAFEDIHGVLEGSKS</sequence>
<keyword evidence="13" id="KW-1185">Reference proteome</keyword>
<protein>
    <recommendedName>
        <fullName evidence="11">Choline/carnitine acyltransferase domain-containing protein</fullName>
    </recommendedName>
</protein>
<evidence type="ECO:0000313" key="13">
    <source>
        <dbReference type="Proteomes" id="UP001378592"/>
    </source>
</evidence>
<reference evidence="12 13" key="1">
    <citation type="submission" date="2024-03" db="EMBL/GenBank/DDBJ databases">
        <title>The genome assembly and annotation of the cricket Gryllus longicercus Weissman &amp; Gray.</title>
        <authorList>
            <person name="Szrajer S."/>
            <person name="Gray D."/>
            <person name="Ylla G."/>
        </authorList>
    </citation>
    <scope>NUCLEOTIDE SEQUENCE [LARGE SCALE GENOMIC DNA]</scope>
    <source>
        <strain evidence="12">DAG 2021-001</strain>
        <tissue evidence="12">Whole body minus gut</tissue>
    </source>
</reference>
<dbReference type="FunFam" id="1.20.1280.180:FF:000001">
    <property type="entry name" value="Carnitine O-palmitoyltransferase 2, mitochondrial"/>
    <property type="match status" value="1"/>
</dbReference>
<dbReference type="Proteomes" id="UP001378592">
    <property type="component" value="Unassembled WGS sequence"/>
</dbReference>
<dbReference type="InterPro" id="IPR000542">
    <property type="entry name" value="Carn_acyl_trans"/>
</dbReference>
<dbReference type="Gene3D" id="3.30.559.10">
    <property type="entry name" value="Chloramphenicol acetyltransferase-like domain"/>
    <property type="match status" value="1"/>
</dbReference>
<evidence type="ECO:0000256" key="4">
    <source>
        <dbReference type="ARBA" id="ARBA00022679"/>
    </source>
</evidence>
<dbReference type="PROSITE" id="PS00440">
    <property type="entry name" value="ACYLTRANSF_C_2"/>
    <property type="match status" value="1"/>
</dbReference>
<accession>A0AAN9VH85</accession>
<dbReference type="AlphaFoldDB" id="A0AAN9VH85"/>
<dbReference type="Pfam" id="PF00755">
    <property type="entry name" value="Carn_acyltransf"/>
    <property type="match status" value="1"/>
</dbReference>
<dbReference type="Gene3D" id="1.10.275.20">
    <property type="entry name" value="Choline/Carnitine o-acyltransferase"/>
    <property type="match status" value="1"/>
</dbReference>
<dbReference type="InterPro" id="IPR042572">
    <property type="entry name" value="Carn_acyl_trans_N"/>
</dbReference>
<keyword evidence="7 10" id="KW-0012">Acyltransferase</keyword>
<proteinExistence type="inferred from homology"/>
<comment type="pathway">
    <text evidence="1">Lipid metabolism; fatty acid beta-oxidation.</text>
</comment>
<dbReference type="EMBL" id="JAZDUA010000191">
    <property type="protein sequence ID" value="KAK7864889.1"/>
    <property type="molecule type" value="Genomic_DNA"/>
</dbReference>
<comment type="caution">
    <text evidence="12">The sequence shown here is derived from an EMBL/GenBank/DDBJ whole genome shotgun (WGS) entry which is preliminary data.</text>
</comment>
<keyword evidence="6" id="KW-0443">Lipid metabolism</keyword>
<evidence type="ECO:0000313" key="12">
    <source>
        <dbReference type="EMBL" id="KAK7864889.1"/>
    </source>
</evidence>
<evidence type="ECO:0000256" key="3">
    <source>
        <dbReference type="ARBA" id="ARBA00022448"/>
    </source>
</evidence>
<dbReference type="PANTHER" id="PTHR22589:SF16">
    <property type="entry name" value="CARNITINE O-PALMITOYLTRANSFERASE 2, MITOCHONDRIAL"/>
    <property type="match status" value="1"/>
</dbReference>
<dbReference type="InterPro" id="IPR023213">
    <property type="entry name" value="CAT-like_dom_sf"/>
</dbReference>
<evidence type="ECO:0000256" key="2">
    <source>
        <dbReference type="ARBA" id="ARBA00005232"/>
    </source>
</evidence>
<dbReference type="FunFam" id="1.10.275.20:FF:000001">
    <property type="entry name" value="carnitine O-palmitoyltransferase 2, mitochondrial"/>
    <property type="match status" value="1"/>
</dbReference>
<dbReference type="Gene3D" id="3.30.559.70">
    <property type="entry name" value="Choline/Carnitine o-acyltransferase, domain 2"/>
    <property type="match status" value="1"/>
</dbReference>
<gene>
    <name evidence="12" type="ORF">R5R35_001980</name>
</gene>
<evidence type="ECO:0000256" key="6">
    <source>
        <dbReference type="ARBA" id="ARBA00023098"/>
    </source>
</evidence>
<dbReference type="Gene3D" id="1.20.1280.180">
    <property type="match status" value="1"/>
</dbReference>
<keyword evidence="3" id="KW-0813">Transport</keyword>
<comment type="similarity">
    <text evidence="2 10">Belongs to the carnitine/choline acetyltransferase family.</text>
</comment>
<dbReference type="SUPFAM" id="SSF52777">
    <property type="entry name" value="CoA-dependent acyltransferases"/>
    <property type="match status" value="2"/>
</dbReference>
<evidence type="ECO:0000259" key="11">
    <source>
        <dbReference type="Pfam" id="PF00755"/>
    </source>
</evidence>
<organism evidence="12 13">
    <name type="scientific">Gryllus longicercus</name>
    <dbReference type="NCBI Taxonomy" id="2509291"/>
    <lineage>
        <taxon>Eukaryota</taxon>
        <taxon>Metazoa</taxon>
        <taxon>Ecdysozoa</taxon>
        <taxon>Arthropoda</taxon>
        <taxon>Hexapoda</taxon>
        <taxon>Insecta</taxon>
        <taxon>Pterygota</taxon>
        <taxon>Neoptera</taxon>
        <taxon>Polyneoptera</taxon>
        <taxon>Orthoptera</taxon>
        <taxon>Ensifera</taxon>
        <taxon>Gryllidea</taxon>
        <taxon>Grylloidea</taxon>
        <taxon>Gryllidae</taxon>
        <taxon>Gryllinae</taxon>
        <taxon>Gryllus</taxon>
    </lineage>
</organism>
<feature type="active site" description="Proton acceptor" evidence="9">
    <location>
        <position position="383"/>
    </location>
</feature>
<evidence type="ECO:0000256" key="9">
    <source>
        <dbReference type="PIRSR" id="PIRSR600542-1"/>
    </source>
</evidence>
<dbReference type="InterPro" id="IPR042231">
    <property type="entry name" value="Cho/carn_acyl_trans_2"/>
</dbReference>
<evidence type="ECO:0000256" key="10">
    <source>
        <dbReference type="RuleBase" id="RU003801"/>
    </source>
</evidence>
<dbReference type="InterPro" id="IPR039551">
    <property type="entry name" value="Cho/carn_acyl_trans"/>
</dbReference>
<dbReference type="PANTHER" id="PTHR22589">
    <property type="entry name" value="CARNITINE O-ACYLTRANSFERASE"/>
    <property type="match status" value="1"/>
</dbReference>
<evidence type="ECO:0000256" key="7">
    <source>
        <dbReference type="ARBA" id="ARBA00023315"/>
    </source>
</evidence>
<evidence type="ECO:0000256" key="5">
    <source>
        <dbReference type="ARBA" id="ARBA00022832"/>
    </source>
</evidence>
<dbReference type="GO" id="GO:0005739">
    <property type="term" value="C:mitochondrion"/>
    <property type="evidence" value="ECO:0007669"/>
    <property type="project" value="TreeGrafter"/>
</dbReference>
<comment type="catalytic activity">
    <reaction evidence="8">
        <text>4,8-dimethylnonanoyl-CoA + (R)-carnitine = O-4,8-dimethylnonanoyl-(R)-carnitine + CoA</text>
        <dbReference type="Rhea" id="RHEA:44860"/>
        <dbReference type="ChEBI" id="CHEBI:16347"/>
        <dbReference type="ChEBI" id="CHEBI:57287"/>
        <dbReference type="ChEBI" id="CHEBI:77061"/>
        <dbReference type="ChEBI" id="CHEBI:84654"/>
    </reaction>
</comment>
<feature type="domain" description="Choline/carnitine acyltransferase" evidence="11">
    <location>
        <begin position="62"/>
        <end position="651"/>
    </location>
</feature>
<keyword evidence="5" id="KW-0276">Fatty acid metabolism</keyword>
<dbReference type="GO" id="GO:0006635">
    <property type="term" value="P:fatty acid beta-oxidation"/>
    <property type="evidence" value="ECO:0007669"/>
    <property type="project" value="TreeGrafter"/>
</dbReference>
<dbReference type="GO" id="GO:0004095">
    <property type="term" value="F:carnitine O-palmitoyltransferase activity"/>
    <property type="evidence" value="ECO:0007669"/>
    <property type="project" value="TreeGrafter"/>
</dbReference>
<evidence type="ECO:0000256" key="8">
    <source>
        <dbReference type="ARBA" id="ARBA00048999"/>
    </source>
</evidence>
<name>A0AAN9VH85_9ORTH</name>
<keyword evidence="4 10" id="KW-0808">Transferase</keyword>